<feature type="non-terminal residue" evidence="1">
    <location>
        <position position="1"/>
    </location>
</feature>
<dbReference type="Proteomes" id="UP000244855">
    <property type="component" value="Unassembled WGS sequence"/>
</dbReference>
<dbReference type="AlphaFoldDB" id="A0A2V1D4J9"/>
<protein>
    <submittedName>
        <fullName evidence="1">Uncharacterized protein</fullName>
    </submittedName>
</protein>
<evidence type="ECO:0000313" key="2">
    <source>
        <dbReference type="Proteomes" id="UP000244855"/>
    </source>
</evidence>
<organism evidence="1 2">
    <name type="scientific">Periconia macrospinosa</name>
    <dbReference type="NCBI Taxonomy" id="97972"/>
    <lineage>
        <taxon>Eukaryota</taxon>
        <taxon>Fungi</taxon>
        <taxon>Dikarya</taxon>
        <taxon>Ascomycota</taxon>
        <taxon>Pezizomycotina</taxon>
        <taxon>Dothideomycetes</taxon>
        <taxon>Pleosporomycetidae</taxon>
        <taxon>Pleosporales</taxon>
        <taxon>Massarineae</taxon>
        <taxon>Periconiaceae</taxon>
        <taxon>Periconia</taxon>
    </lineage>
</organism>
<gene>
    <name evidence="1" type="ORF">DM02DRAFT_663213</name>
</gene>
<dbReference type="OrthoDB" id="5293813at2759"/>
<dbReference type="EMBL" id="KZ805713">
    <property type="protein sequence ID" value="PVH92154.1"/>
    <property type="molecule type" value="Genomic_DNA"/>
</dbReference>
<keyword evidence="2" id="KW-1185">Reference proteome</keyword>
<evidence type="ECO:0000313" key="1">
    <source>
        <dbReference type="EMBL" id="PVH92154.1"/>
    </source>
</evidence>
<accession>A0A2V1D4J9</accession>
<reference evidence="1 2" key="1">
    <citation type="journal article" date="2018" name="Sci. Rep.">
        <title>Comparative genomics provides insights into the lifestyle and reveals functional heterogeneity of dark septate endophytic fungi.</title>
        <authorList>
            <person name="Knapp D.G."/>
            <person name="Nemeth J.B."/>
            <person name="Barry K."/>
            <person name="Hainaut M."/>
            <person name="Henrissat B."/>
            <person name="Johnson J."/>
            <person name="Kuo A."/>
            <person name="Lim J.H.P."/>
            <person name="Lipzen A."/>
            <person name="Nolan M."/>
            <person name="Ohm R.A."/>
            <person name="Tamas L."/>
            <person name="Grigoriev I.V."/>
            <person name="Spatafora J.W."/>
            <person name="Nagy L.G."/>
            <person name="Kovacs G.M."/>
        </authorList>
    </citation>
    <scope>NUCLEOTIDE SEQUENCE [LARGE SCALE GENOMIC DNA]</scope>
    <source>
        <strain evidence="1 2">DSE2036</strain>
    </source>
</reference>
<name>A0A2V1D4J9_9PLEO</name>
<sequence>CPNINIIKLKTFKPLNVLSKDIKAETQNIKFSFAKADAANEDPKSLALVWINGQNQPIVKSLINPILDGDSFQFEASLPYDEFLMNGLTISAVVKGSGPFASIDDVAKATLLGPGLIEIN</sequence>
<dbReference type="STRING" id="97972.A0A2V1D4J9"/>
<proteinExistence type="predicted"/>